<keyword evidence="2 4" id="KW-1133">Transmembrane helix</keyword>
<feature type="transmembrane region" description="Helical" evidence="4">
    <location>
        <begin position="105"/>
        <end position="128"/>
    </location>
</feature>
<feature type="transmembrane region" description="Helical" evidence="4">
    <location>
        <begin position="221"/>
        <end position="242"/>
    </location>
</feature>
<keyword evidence="1 4" id="KW-0812">Transmembrane</keyword>
<feature type="transmembrane region" description="Helical" evidence="4">
    <location>
        <begin position="282"/>
        <end position="300"/>
    </location>
</feature>
<dbReference type="EMBL" id="JACXWY010000010">
    <property type="protein sequence ID" value="MBD3847309.1"/>
    <property type="molecule type" value="Genomic_DNA"/>
</dbReference>
<evidence type="ECO:0000313" key="7">
    <source>
        <dbReference type="Proteomes" id="UP000619295"/>
    </source>
</evidence>
<feature type="transmembrane region" description="Helical" evidence="4">
    <location>
        <begin position="248"/>
        <end position="270"/>
    </location>
</feature>
<evidence type="ECO:0000259" key="5">
    <source>
        <dbReference type="PROSITE" id="PS50850"/>
    </source>
</evidence>
<proteinExistence type="predicted"/>
<feature type="transmembrane region" description="Helical" evidence="4">
    <location>
        <begin position="12"/>
        <end position="36"/>
    </location>
</feature>
<dbReference type="InterPro" id="IPR020846">
    <property type="entry name" value="MFS_dom"/>
</dbReference>
<dbReference type="PROSITE" id="PS50850">
    <property type="entry name" value="MFS"/>
    <property type="match status" value="1"/>
</dbReference>
<name>A0A927EEK6_9HYPH</name>
<sequence>MRQGSVTERNRLTVISALGVVQILAWGSSYYLPAVLAAPIANDTGWPLSWVVGALSIGLLTAGVVAPYIGRAIGETGGRPVLATAAILLAAGQFILGMAPNLPVFVFGWIVLGAGMAAGLYDAAFSTLGRLYGGTARSAITMLTLWGGFASTVCWPLSAYLVAHFGWRGTCFAYAAIQLLISLPVVLMALPKAPPELLRAKVGGGGPTTELLPSESRAFRLLSGIMIIGGAIGAIVGVHLLTLLQAQGIGLAAAVALGALVGPAQVGGRIVEMAGGGRHHPIWTMSAALGLIALGLAMLALGVGPIALALILYGAGNGVFSIAKGTLPLAQFGSQRYAPLVGKLARPSLIAQALAPTLGALLLEKVGSSATYAALILLVTINVVLGGCLWNASNRR</sequence>
<dbReference type="Proteomes" id="UP000619295">
    <property type="component" value="Unassembled WGS sequence"/>
</dbReference>
<comment type="caution">
    <text evidence="6">The sequence shown here is derived from an EMBL/GenBank/DDBJ whole genome shotgun (WGS) entry which is preliminary data.</text>
</comment>
<feature type="domain" description="Major facilitator superfamily (MFS) profile" evidence="5">
    <location>
        <begin position="1"/>
        <end position="394"/>
    </location>
</feature>
<dbReference type="InterPro" id="IPR036259">
    <property type="entry name" value="MFS_trans_sf"/>
</dbReference>
<reference evidence="6" key="1">
    <citation type="submission" date="2020-09" db="EMBL/GenBank/DDBJ databases">
        <title>Bosea spartocytisi sp. nov. a root nodule endophyte of Spartocytisus supranubius in the high mountain ecosystem fo the Teide National Park (Canary Islands, Spain).</title>
        <authorList>
            <person name="Pulido-Suarez L."/>
            <person name="Peix A."/>
            <person name="Igual J.M."/>
            <person name="Socas-Perez N."/>
            <person name="Velazquez E."/>
            <person name="Flores-Felix J.D."/>
            <person name="Leon-Barrios M."/>
        </authorList>
    </citation>
    <scope>NUCLEOTIDE SEQUENCE</scope>
    <source>
        <strain evidence="6">SSUT16</strain>
    </source>
</reference>
<accession>A0A927EEK6</accession>
<feature type="transmembrane region" description="Helical" evidence="4">
    <location>
        <begin position="48"/>
        <end position="69"/>
    </location>
</feature>
<evidence type="ECO:0000256" key="4">
    <source>
        <dbReference type="SAM" id="Phobius"/>
    </source>
</evidence>
<dbReference type="GO" id="GO:0022857">
    <property type="term" value="F:transmembrane transporter activity"/>
    <property type="evidence" value="ECO:0007669"/>
    <property type="project" value="InterPro"/>
</dbReference>
<evidence type="ECO:0000256" key="2">
    <source>
        <dbReference type="ARBA" id="ARBA00022989"/>
    </source>
</evidence>
<dbReference type="AlphaFoldDB" id="A0A927EEK6"/>
<feature type="transmembrane region" description="Helical" evidence="4">
    <location>
        <begin position="140"/>
        <end position="166"/>
    </location>
</feature>
<evidence type="ECO:0000313" key="6">
    <source>
        <dbReference type="EMBL" id="MBD3847309.1"/>
    </source>
</evidence>
<feature type="transmembrane region" description="Helical" evidence="4">
    <location>
        <begin position="172"/>
        <end position="190"/>
    </location>
</feature>
<dbReference type="InterPro" id="IPR011701">
    <property type="entry name" value="MFS"/>
</dbReference>
<protein>
    <submittedName>
        <fullName evidence="6">MFS transporter</fullName>
    </submittedName>
</protein>
<feature type="transmembrane region" description="Helical" evidence="4">
    <location>
        <begin position="369"/>
        <end position="390"/>
    </location>
</feature>
<evidence type="ECO:0000256" key="3">
    <source>
        <dbReference type="ARBA" id="ARBA00023136"/>
    </source>
</evidence>
<feature type="transmembrane region" description="Helical" evidence="4">
    <location>
        <begin position="306"/>
        <end position="323"/>
    </location>
</feature>
<dbReference type="SUPFAM" id="SSF103473">
    <property type="entry name" value="MFS general substrate transporter"/>
    <property type="match status" value="1"/>
</dbReference>
<organism evidence="6 7">
    <name type="scientific">Bosea spartocytisi</name>
    <dbReference type="NCBI Taxonomy" id="2773451"/>
    <lineage>
        <taxon>Bacteria</taxon>
        <taxon>Pseudomonadati</taxon>
        <taxon>Pseudomonadota</taxon>
        <taxon>Alphaproteobacteria</taxon>
        <taxon>Hyphomicrobiales</taxon>
        <taxon>Boseaceae</taxon>
        <taxon>Bosea</taxon>
    </lineage>
</organism>
<keyword evidence="7" id="KW-1185">Reference proteome</keyword>
<evidence type="ECO:0000256" key="1">
    <source>
        <dbReference type="ARBA" id="ARBA00022692"/>
    </source>
</evidence>
<dbReference type="Pfam" id="PF07690">
    <property type="entry name" value="MFS_1"/>
    <property type="match status" value="1"/>
</dbReference>
<gene>
    <name evidence="6" type="ORF">IED13_16495</name>
</gene>
<keyword evidence="3 4" id="KW-0472">Membrane</keyword>
<dbReference type="Gene3D" id="1.20.1250.20">
    <property type="entry name" value="MFS general substrate transporter like domains"/>
    <property type="match status" value="1"/>
</dbReference>